<evidence type="ECO:0000256" key="2">
    <source>
        <dbReference type="ARBA" id="ARBA00006679"/>
    </source>
</evidence>
<name>A0A422QG66_9BURK</name>
<evidence type="ECO:0000256" key="4">
    <source>
        <dbReference type="ARBA" id="ARBA00022692"/>
    </source>
</evidence>
<evidence type="ECO:0008006" key="10">
    <source>
        <dbReference type="Google" id="ProtNLM"/>
    </source>
</evidence>
<keyword evidence="3" id="KW-1003">Cell membrane</keyword>
<organism evidence="8 9">
    <name type="scientific">Massilia aurea</name>
    <dbReference type="NCBI Taxonomy" id="373040"/>
    <lineage>
        <taxon>Bacteria</taxon>
        <taxon>Pseudomonadati</taxon>
        <taxon>Pseudomonadota</taxon>
        <taxon>Betaproteobacteria</taxon>
        <taxon>Burkholderiales</taxon>
        <taxon>Oxalobacteraceae</taxon>
        <taxon>Telluria group</taxon>
        <taxon>Massilia</taxon>
    </lineage>
</organism>
<feature type="transmembrane region" description="Helical" evidence="7">
    <location>
        <begin position="109"/>
        <end position="129"/>
    </location>
</feature>
<dbReference type="OrthoDB" id="9792760at2"/>
<accession>A0A422QG66</accession>
<comment type="caution">
    <text evidence="8">The sequence shown here is derived from an EMBL/GenBank/DDBJ whole genome shotgun (WGS) entry which is preliminary data.</text>
</comment>
<keyword evidence="6 7" id="KW-0472">Membrane</keyword>
<dbReference type="Pfam" id="PF07681">
    <property type="entry name" value="DoxX"/>
    <property type="match status" value="1"/>
</dbReference>
<dbReference type="GO" id="GO:0005886">
    <property type="term" value="C:plasma membrane"/>
    <property type="evidence" value="ECO:0007669"/>
    <property type="project" value="UniProtKB-SubCell"/>
</dbReference>
<evidence type="ECO:0000256" key="6">
    <source>
        <dbReference type="ARBA" id="ARBA00023136"/>
    </source>
</evidence>
<feature type="transmembrane region" description="Helical" evidence="7">
    <location>
        <begin position="78"/>
        <end position="97"/>
    </location>
</feature>
<feature type="transmembrane region" description="Helical" evidence="7">
    <location>
        <begin position="50"/>
        <end position="71"/>
    </location>
</feature>
<dbReference type="AlphaFoldDB" id="A0A422QG66"/>
<evidence type="ECO:0000313" key="8">
    <source>
        <dbReference type="EMBL" id="RNF28950.1"/>
    </source>
</evidence>
<dbReference type="EMBL" id="JSAB01000270">
    <property type="protein sequence ID" value="RNF28950.1"/>
    <property type="molecule type" value="Genomic_DNA"/>
</dbReference>
<feature type="transmembrane region" description="Helical" evidence="7">
    <location>
        <begin position="12"/>
        <end position="30"/>
    </location>
</feature>
<evidence type="ECO:0000256" key="1">
    <source>
        <dbReference type="ARBA" id="ARBA00004651"/>
    </source>
</evidence>
<dbReference type="PANTHER" id="PTHR33452:SF1">
    <property type="entry name" value="INNER MEMBRANE PROTEIN YPHA-RELATED"/>
    <property type="match status" value="1"/>
</dbReference>
<evidence type="ECO:0000256" key="5">
    <source>
        <dbReference type="ARBA" id="ARBA00022989"/>
    </source>
</evidence>
<dbReference type="PANTHER" id="PTHR33452">
    <property type="entry name" value="OXIDOREDUCTASE CATD-RELATED"/>
    <property type="match status" value="1"/>
</dbReference>
<keyword evidence="4 7" id="KW-0812">Transmembrane</keyword>
<evidence type="ECO:0000313" key="9">
    <source>
        <dbReference type="Proteomes" id="UP000283254"/>
    </source>
</evidence>
<evidence type="ECO:0000256" key="3">
    <source>
        <dbReference type="ARBA" id="ARBA00022475"/>
    </source>
</evidence>
<reference evidence="8" key="1">
    <citation type="submission" date="2014-10" db="EMBL/GenBank/DDBJ databases">
        <title>Massilia sp. genome.</title>
        <authorList>
            <person name="Xu B."/>
            <person name="Dai L."/>
            <person name="Huang Z."/>
        </authorList>
    </citation>
    <scope>NUCLEOTIDE SEQUENCE [LARGE SCALE GENOMIC DNA]</scope>
    <source>
        <strain evidence="8">CFS-1</strain>
    </source>
</reference>
<comment type="similarity">
    <text evidence="2">Belongs to the DoxX family.</text>
</comment>
<keyword evidence="5 7" id="KW-1133">Transmembrane helix</keyword>
<keyword evidence="9" id="KW-1185">Reference proteome</keyword>
<sequence>MSSHLLHDSPSAVPALGRIMMAIIFLFSGIEKVLDPGHTIEAIRSVGLPFAHLGLAIAVLLGLGGGAMLVLGIRTRMVALVLAAYCLVAGLIFHSPFDGIAQAIQLAKNIAIAGGLLQVAAFGAGRYAVDRMPSGRETIHRA</sequence>
<gene>
    <name evidence="8" type="ORF">NM04_20630</name>
</gene>
<dbReference type="InterPro" id="IPR032808">
    <property type="entry name" value="DoxX"/>
</dbReference>
<dbReference type="RefSeq" id="WP_123071300.1">
    <property type="nucleotide sequence ID" value="NZ_JSAB01000270.1"/>
</dbReference>
<proteinExistence type="inferred from homology"/>
<protein>
    <recommendedName>
        <fullName evidence="10">DoxX family protein</fullName>
    </recommendedName>
</protein>
<dbReference type="Proteomes" id="UP000283254">
    <property type="component" value="Unassembled WGS sequence"/>
</dbReference>
<evidence type="ECO:0000256" key="7">
    <source>
        <dbReference type="SAM" id="Phobius"/>
    </source>
</evidence>
<dbReference type="InterPro" id="IPR051907">
    <property type="entry name" value="DoxX-like_oxidoreductase"/>
</dbReference>
<comment type="subcellular location">
    <subcellularLocation>
        <location evidence="1">Cell membrane</location>
        <topology evidence="1">Multi-pass membrane protein</topology>
    </subcellularLocation>
</comment>